<evidence type="ECO:0000313" key="2">
    <source>
        <dbReference type="Proteomes" id="UP000480122"/>
    </source>
</evidence>
<dbReference type="PANTHER" id="PTHR37946">
    <property type="entry name" value="SLL1969 PROTEIN"/>
    <property type="match status" value="1"/>
</dbReference>
<proteinExistence type="predicted"/>
<gene>
    <name evidence="1" type="ORF">GLX25_01235</name>
</gene>
<dbReference type="AlphaFoldDB" id="A0A7C9HI12"/>
<keyword evidence="2" id="KW-1185">Reference proteome</keyword>
<dbReference type="PANTHER" id="PTHR37946:SF1">
    <property type="entry name" value="SLL1969 PROTEIN"/>
    <property type="match status" value="1"/>
</dbReference>
<dbReference type="SUPFAM" id="SSF53474">
    <property type="entry name" value="alpha/beta-Hydrolases"/>
    <property type="match status" value="1"/>
</dbReference>
<dbReference type="EMBL" id="WODA01000002">
    <property type="protein sequence ID" value="MUN05742.1"/>
    <property type="molecule type" value="Genomic_DNA"/>
</dbReference>
<comment type="caution">
    <text evidence="1">The sequence shown here is derived from an EMBL/GenBank/DDBJ whole genome shotgun (WGS) entry which is preliminary data.</text>
</comment>
<dbReference type="InterPro" id="IPR029058">
    <property type="entry name" value="AB_hydrolase_fold"/>
</dbReference>
<name>A0A7C9HI12_9MICO</name>
<organism evidence="1 2">
    <name type="scientific">Agromyces luteolus</name>
    <dbReference type="NCBI Taxonomy" id="88373"/>
    <lineage>
        <taxon>Bacteria</taxon>
        <taxon>Bacillati</taxon>
        <taxon>Actinomycetota</taxon>
        <taxon>Actinomycetes</taxon>
        <taxon>Micrococcales</taxon>
        <taxon>Microbacteriaceae</taxon>
        <taxon>Agromyces</taxon>
    </lineage>
</organism>
<dbReference type="Gene3D" id="3.40.50.1820">
    <property type="entry name" value="alpha/beta hydrolase"/>
    <property type="match status" value="1"/>
</dbReference>
<reference evidence="1 2" key="1">
    <citation type="submission" date="2019-11" db="EMBL/GenBank/DDBJ databases">
        <title>Agromyces kandeliae sp. nov., isolated from mangrove soil.</title>
        <authorList>
            <person name="Wang R."/>
        </authorList>
    </citation>
    <scope>NUCLEOTIDE SEQUENCE [LARGE SCALE GENOMIC DNA]</scope>
    <source>
        <strain evidence="1 2">JCM 11431</strain>
    </source>
</reference>
<evidence type="ECO:0000313" key="1">
    <source>
        <dbReference type="EMBL" id="MUN05742.1"/>
    </source>
</evidence>
<evidence type="ECO:0008006" key="3">
    <source>
        <dbReference type="Google" id="ProtNLM"/>
    </source>
</evidence>
<protein>
    <recommendedName>
        <fullName evidence="3">Alpha/beta hydrolase</fullName>
    </recommendedName>
</protein>
<accession>A0A7C9HI12</accession>
<dbReference type="Proteomes" id="UP000480122">
    <property type="component" value="Unassembled WGS sequence"/>
</dbReference>
<sequence>MSEPQELSAIARGWWWARDYVYAGIRQLAIVVQGWNPPARWRRGREDLPEVLLLPGIYEHWSFLRPLGDALNGAGYRVRVVHGMGTNRRGIAETAKRLGRAIERRPAPDAGRVIVAHSKGGLVAKQLLVSGADAAADGPHGLLGLVAVATPFAGSRMARLILDPSVRALLPSDETIVLLGRAASVNARIVSVFGRFDPHIPDGSLLEGATNIRVPVSGHFRILGAVETHRAVLEGVARLDGRSPTDQPGSPG</sequence>